<evidence type="ECO:0000259" key="5">
    <source>
        <dbReference type="PROSITE" id="PS51934"/>
    </source>
</evidence>
<dbReference type="PANTHER" id="PTHR13943:SF77">
    <property type="entry name" value="LRAT DOMAIN-CONTAINING PROTEIN"/>
    <property type="match status" value="1"/>
</dbReference>
<comment type="caution">
    <text evidence="6">The sequence shown here is derived from an EMBL/GenBank/DDBJ whole genome shotgun (WGS) entry which is preliminary data.</text>
</comment>
<dbReference type="Pfam" id="PF04970">
    <property type="entry name" value="LRAT"/>
    <property type="match status" value="1"/>
</dbReference>
<dbReference type="PANTHER" id="PTHR13943">
    <property type="entry name" value="HRAS-LIKE SUPPRESSOR - RELATED"/>
    <property type="match status" value="1"/>
</dbReference>
<dbReference type="GO" id="GO:0008970">
    <property type="term" value="F:phospholipase A1 activity"/>
    <property type="evidence" value="ECO:0007669"/>
    <property type="project" value="TreeGrafter"/>
</dbReference>
<dbReference type="EMBL" id="CATQJL010000305">
    <property type="protein sequence ID" value="CAJ0602296.1"/>
    <property type="molecule type" value="Genomic_DNA"/>
</dbReference>
<evidence type="ECO:0000313" key="7">
    <source>
        <dbReference type="Proteomes" id="UP001176961"/>
    </source>
</evidence>
<keyword evidence="3" id="KW-0378">Hydrolase</keyword>
<evidence type="ECO:0000313" key="6">
    <source>
        <dbReference type="EMBL" id="CAJ0602296.1"/>
    </source>
</evidence>
<organism evidence="6 7">
    <name type="scientific">Cylicocyclus nassatus</name>
    <name type="common">Nematode worm</name>
    <dbReference type="NCBI Taxonomy" id="53992"/>
    <lineage>
        <taxon>Eukaryota</taxon>
        <taxon>Metazoa</taxon>
        <taxon>Ecdysozoa</taxon>
        <taxon>Nematoda</taxon>
        <taxon>Chromadorea</taxon>
        <taxon>Rhabditida</taxon>
        <taxon>Rhabditina</taxon>
        <taxon>Rhabditomorpha</taxon>
        <taxon>Strongyloidea</taxon>
        <taxon>Strongylidae</taxon>
        <taxon>Cylicocyclus</taxon>
    </lineage>
</organism>
<evidence type="ECO:0000256" key="3">
    <source>
        <dbReference type="ARBA" id="ARBA00022801"/>
    </source>
</evidence>
<name>A0AA36H1G2_CYLNA</name>
<dbReference type="Gene3D" id="3.90.1720.10">
    <property type="entry name" value="endopeptidase domain like (from Nostoc punctiforme)"/>
    <property type="match status" value="1"/>
</dbReference>
<dbReference type="InterPro" id="IPR007053">
    <property type="entry name" value="LRAT_dom"/>
</dbReference>
<evidence type="ECO:0000256" key="2">
    <source>
        <dbReference type="ARBA" id="ARBA00022679"/>
    </source>
</evidence>
<dbReference type="GO" id="GO:0005737">
    <property type="term" value="C:cytoplasm"/>
    <property type="evidence" value="ECO:0007669"/>
    <property type="project" value="TreeGrafter"/>
</dbReference>
<sequence length="218" mass="23078">MLAAGQLISEWQNGQDIERYVELGDLLEFRRVAYIAGAPHGIYTHWAVYIGRHDNVPLVVHLSGEGADFNTGEGVGNGPLDSLAGSSSGLFSGVAAEVRCDSIASVAGDDLVRVNNGQDADHDPFPPTIVVERATLQLGAGNYNLVLNNCEHFVKWCRYGNRISSQAVAAKSLLLGTALAAAGASPMVAFGAGMAMFTLATPVSKLISRYYGSNFSLF</sequence>
<keyword evidence="4" id="KW-0443">Lipid metabolism</keyword>
<evidence type="ECO:0000256" key="1">
    <source>
        <dbReference type="ARBA" id="ARBA00007824"/>
    </source>
</evidence>
<comment type="similarity">
    <text evidence="1">Belongs to the H-rev107 family.</text>
</comment>
<dbReference type="InterPro" id="IPR051496">
    <property type="entry name" value="H-rev107_PLA/AT"/>
</dbReference>
<gene>
    <name evidence="6" type="ORF">CYNAS_LOCUS14279</name>
</gene>
<dbReference type="GO" id="GO:0016410">
    <property type="term" value="F:N-acyltransferase activity"/>
    <property type="evidence" value="ECO:0007669"/>
    <property type="project" value="TreeGrafter"/>
</dbReference>
<accession>A0AA36H1G2</accession>
<dbReference type="PROSITE" id="PS51934">
    <property type="entry name" value="LRAT"/>
    <property type="match status" value="1"/>
</dbReference>
<keyword evidence="7" id="KW-1185">Reference proteome</keyword>
<proteinExistence type="inferred from homology"/>
<protein>
    <recommendedName>
        <fullName evidence="5">LRAT domain-containing protein</fullName>
    </recommendedName>
</protein>
<feature type="domain" description="LRAT" evidence="5">
    <location>
        <begin position="35"/>
        <end position="166"/>
    </location>
</feature>
<reference evidence="6" key="1">
    <citation type="submission" date="2023-07" db="EMBL/GenBank/DDBJ databases">
        <authorList>
            <consortium name="CYATHOMIX"/>
        </authorList>
    </citation>
    <scope>NUCLEOTIDE SEQUENCE</scope>
    <source>
        <strain evidence="6">N/A</strain>
    </source>
</reference>
<dbReference type="GO" id="GO:0004623">
    <property type="term" value="F:phospholipase A2 activity"/>
    <property type="evidence" value="ECO:0007669"/>
    <property type="project" value="TreeGrafter"/>
</dbReference>
<dbReference type="Proteomes" id="UP001176961">
    <property type="component" value="Unassembled WGS sequence"/>
</dbReference>
<dbReference type="AlphaFoldDB" id="A0AA36H1G2"/>
<dbReference type="GO" id="GO:0070292">
    <property type="term" value="P:N-acylphosphatidylethanolamine metabolic process"/>
    <property type="evidence" value="ECO:0007669"/>
    <property type="project" value="TreeGrafter"/>
</dbReference>
<keyword evidence="2" id="KW-0808">Transferase</keyword>
<evidence type="ECO:0000256" key="4">
    <source>
        <dbReference type="ARBA" id="ARBA00023098"/>
    </source>
</evidence>